<name>A0ABM5E5S2_VICPA</name>
<protein>
    <submittedName>
        <fullName evidence="3">Uncharacterized protein</fullName>
    </submittedName>
</protein>
<sequence>MVKDLSLGAKLGLIHEEQKDVNSLGARPPPPPYLCLGTLAKSPEREAVERDQAYFARAELRSRGVSEFVGGGVHAKEPGKQAVRGGPAREQHAAAVSPPLLRARSCAAPRLLDAASGDELAPPRRRWGGSVRRERRGRAEEKPPPPPPSSPAPPCRLPALLAGSRAPSPADPSGASATLSAPFGSRAGPEPSQCARAARSLAEARPSPQAPRPRRHPPSVRVSAAAAAAAEIGIRLLALGEGGGRRAGRAGRKARAPASRSAGDEDRTAARGATGLGPLHAQGGGRAGPPPRPGGSPRPPHPAPRRGLEDEFPGVRIYENMHQFNTVLEFMRWKHRSKLFGENWKYSFI</sequence>
<reference evidence="3" key="1">
    <citation type="submission" date="2025-08" db="UniProtKB">
        <authorList>
            <consortium name="RefSeq"/>
        </authorList>
    </citation>
    <scope>IDENTIFICATION</scope>
</reference>
<evidence type="ECO:0000313" key="3">
    <source>
        <dbReference type="RefSeq" id="XP_072828500.1"/>
    </source>
</evidence>
<organism evidence="2 3">
    <name type="scientific">Vicugna pacos</name>
    <name type="common">Alpaca</name>
    <name type="synonym">Lama pacos</name>
    <dbReference type="NCBI Taxonomy" id="30538"/>
    <lineage>
        <taxon>Eukaryota</taxon>
        <taxon>Metazoa</taxon>
        <taxon>Chordata</taxon>
        <taxon>Craniata</taxon>
        <taxon>Vertebrata</taxon>
        <taxon>Euteleostomi</taxon>
        <taxon>Mammalia</taxon>
        <taxon>Eutheria</taxon>
        <taxon>Laurasiatheria</taxon>
        <taxon>Artiodactyla</taxon>
        <taxon>Tylopoda</taxon>
        <taxon>Camelidae</taxon>
        <taxon>Vicugna</taxon>
    </lineage>
</organism>
<dbReference type="RefSeq" id="XP_072828500.1">
    <property type="nucleotide sequence ID" value="XM_072972399.1"/>
</dbReference>
<feature type="compositionally biased region" description="Low complexity" evidence="1">
    <location>
        <begin position="157"/>
        <end position="177"/>
    </location>
</feature>
<keyword evidence="2" id="KW-1185">Reference proteome</keyword>
<gene>
    <name evidence="3" type="primary">LOC140699912</name>
</gene>
<feature type="region of interest" description="Disordered" evidence="1">
    <location>
        <begin position="112"/>
        <end position="223"/>
    </location>
</feature>
<feature type="compositionally biased region" description="Pro residues" evidence="1">
    <location>
        <begin position="288"/>
        <end position="302"/>
    </location>
</feature>
<evidence type="ECO:0000256" key="1">
    <source>
        <dbReference type="SAM" id="MobiDB-lite"/>
    </source>
</evidence>
<proteinExistence type="predicted"/>
<accession>A0ABM5E5S2</accession>
<dbReference type="Proteomes" id="UP001652581">
    <property type="component" value="Chromosome 11"/>
</dbReference>
<evidence type="ECO:0000313" key="2">
    <source>
        <dbReference type="Proteomes" id="UP001652581"/>
    </source>
</evidence>
<feature type="region of interest" description="Disordered" evidence="1">
    <location>
        <begin position="69"/>
        <end position="100"/>
    </location>
</feature>
<feature type="compositionally biased region" description="Pro residues" evidence="1">
    <location>
        <begin position="144"/>
        <end position="156"/>
    </location>
</feature>
<feature type="compositionally biased region" description="Basic residues" evidence="1">
    <location>
        <begin position="246"/>
        <end position="255"/>
    </location>
</feature>
<feature type="region of interest" description="Disordered" evidence="1">
    <location>
        <begin position="242"/>
        <end position="309"/>
    </location>
</feature>
<dbReference type="GeneID" id="140699912"/>